<dbReference type="BioCyc" id="HINF375063:G119K-1452-MONOMER"/>
<dbReference type="EMBL" id="AAZJ01000008">
    <property type="protein sequence ID" value="EDK13485.1"/>
    <property type="molecule type" value="Genomic_DNA"/>
</dbReference>
<organism evidence="1 2">
    <name type="scientific">Haemophilus influenzae 22.4-21</name>
    <dbReference type="NCBI Taxonomy" id="375063"/>
    <lineage>
        <taxon>Bacteria</taxon>
        <taxon>Pseudomonadati</taxon>
        <taxon>Pseudomonadota</taxon>
        <taxon>Gammaproteobacteria</taxon>
        <taxon>Pasteurellales</taxon>
        <taxon>Pasteurellaceae</taxon>
        <taxon>Haemophilus</taxon>
    </lineage>
</organism>
<dbReference type="AlphaFoldDB" id="A4NZC9"/>
<evidence type="ECO:0000313" key="2">
    <source>
        <dbReference type="Proteomes" id="UP000005596"/>
    </source>
</evidence>
<proteinExistence type="predicted"/>
<protein>
    <submittedName>
        <fullName evidence="1">Uncharacterized protein</fullName>
    </submittedName>
</protein>
<evidence type="ECO:0000313" key="1">
    <source>
        <dbReference type="EMBL" id="EDK13485.1"/>
    </source>
</evidence>
<gene>
    <name evidence="1" type="ORF">CGSHiR3021_01422</name>
</gene>
<dbReference type="Proteomes" id="UP000005596">
    <property type="component" value="Unassembled WGS sequence"/>
</dbReference>
<accession>A4NZC9</accession>
<sequence length="140" mass="16048">MVFSFTINTKGEIDMVKKFEDVKQSIIDAQLASITSDKMIGEITGGMSNVISAHDIIKRLGITPDEFQELVNLPNHYLRNTGGTLGEALYRSSRLFDSHIELINRDLEGKSTFPKPDFYILGKARWKKETFKKWLEEQHQ</sequence>
<reference evidence="1 2" key="1">
    <citation type="journal article" date="2007" name="Genome Biol.">
        <title>Characterization and modeling of the Haemophilus influenzae core and supragenomes based on the complete genomic sequences of Rd and 12 clinical nontypeable strains.</title>
        <authorList>
            <person name="Hogg J.S."/>
            <person name="Hu F.Z."/>
            <person name="Janto B."/>
            <person name="Boissy R."/>
            <person name="Hayes J."/>
            <person name="Keefe R."/>
            <person name="Post J.C."/>
            <person name="Ehrlich G.D."/>
        </authorList>
    </citation>
    <scope>NUCLEOTIDE SEQUENCE [LARGE SCALE GENOMIC DNA]</scope>
    <source>
        <strain evidence="1 2">22.4-21</strain>
    </source>
</reference>
<name>A4NZC9_HAEIF</name>